<dbReference type="InterPro" id="IPR002634">
    <property type="entry name" value="BolA"/>
</dbReference>
<dbReference type="OrthoDB" id="9801469at2"/>
<dbReference type="STRING" id="1400863.BN873_300007"/>
<dbReference type="Pfam" id="PF01722">
    <property type="entry name" value="BolA"/>
    <property type="match status" value="1"/>
</dbReference>
<dbReference type="Proteomes" id="UP000035760">
    <property type="component" value="Unassembled WGS sequence"/>
</dbReference>
<protein>
    <submittedName>
        <fullName evidence="2">BolA family protein</fullName>
    </submittedName>
</protein>
<dbReference type="PIRSF" id="PIRSF003113">
    <property type="entry name" value="BolA"/>
    <property type="match status" value="1"/>
</dbReference>
<comment type="caution">
    <text evidence="2">The sequence shown here is derived from an EMBL/GenBank/DDBJ whole genome shotgun (WGS) entry which is preliminary data.</text>
</comment>
<dbReference type="SUPFAM" id="SSF82657">
    <property type="entry name" value="BolA-like"/>
    <property type="match status" value="1"/>
</dbReference>
<organism evidence="2 3">
    <name type="scientific">Candidatus Competibacter denitrificans Run_A_D11</name>
    <dbReference type="NCBI Taxonomy" id="1400863"/>
    <lineage>
        <taxon>Bacteria</taxon>
        <taxon>Pseudomonadati</taxon>
        <taxon>Pseudomonadota</taxon>
        <taxon>Gammaproteobacteria</taxon>
        <taxon>Candidatus Competibacteraceae</taxon>
        <taxon>Candidatus Competibacter</taxon>
    </lineage>
</organism>
<reference evidence="2" key="2">
    <citation type="submission" date="2014-03" db="EMBL/GenBank/DDBJ databases">
        <title>Candidatus Competibacter-lineage genomes retrieved from metagenomes reveal functional metabolic diversity.</title>
        <authorList>
            <person name="McIlroy S.J."/>
            <person name="Albertsen M."/>
            <person name="Andresen E.K."/>
            <person name="Saunders A.M."/>
            <person name="Kristiansen R."/>
            <person name="Stokholm-Bjerregaard M."/>
            <person name="Nielsen K.L."/>
            <person name="Nielsen P.H."/>
        </authorList>
    </citation>
    <scope>NUCLEOTIDE SEQUENCE</scope>
    <source>
        <strain evidence="2">Run_A_D11</strain>
    </source>
</reference>
<dbReference type="InterPro" id="IPR036065">
    <property type="entry name" value="BolA-like_sf"/>
</dbReference>
<dbReference type="AlphaFoldDB" id="W6M3Q2"/>
<gene>
    <name evidence="2" type="ORF">BN873_300007</name>
</gene>
<evidence type="ECO:0000313" key="2">
    <source>
        <dbReference type="EMBL" id="CDI02386.1"/>
    </source>
</evidence>
<reference evidence="2" key="1">
    <citation type="submission" date="2013-07" db="EMBL/GenBank/DDBJ databases">
        <authorList>
            <person name="McIlroy S."/>
        </authorList>
    </citation>
    <scope>NUCLEOTIDE SEQUENCE [LARGE SCALE GENOMIC DNA]</scope>
    <source>
        <strain evidence="2">Run_A_D11</strain>
    </source>
</reference>
<dbReference type="GO" id="GO:0016226">
    <property type="term" value="P:iron-sulfur cluster assembly"/>
    <property type="evidence" value="ECO:0007669"/>
    <property type="project" value="TreeGrafter"/>
</dbReference>
<dbReference type="PANTHER" id="PTHR46230">
    <property type="match status" value="1"/>
</dbReference>
<keyword evidence="3" id="KW-1185">Reference proteome</keyword>
<proteinExistence type="inferred from homology"/>
<dbReference type="RefSeq" id="WP_048672543.1">
    <property type="nucleotide sequence ID" value="NZ_CBTJ020000037.1"/>
</dbReference>
<accession>W6M3Q2</accession>
<dbReference type="Gene3D" id="3.30.300.90">
    <property type="entry name" value="BolA-like"/>
    <property type="match status" value="1"/>
</dbReference>
<evidence type="ECO:0000313" key="3">
    <source>
        <dbReference type="Proteomes" id="UP000035760"/>
    </source>
</evidence>
<comment type="similarity">
    <text evidence="1">Belongs to the BolA/IbaG family.</text>
</comment>
<sequence length="97" mass="10346">MTAARIALLETRLRAALAPERLEIIDDSAAHAGHAGAREGGHFTVRLVSAAFVGKTLIQRHRLIHAAVADLMRREIHALSIAQAHTPDEASPSTPAT</sequence>
<dbReference type="PANTHER" id="PTHR46230:SF7">
    <property type="entry name" value="BOLA-LIKE PROTEIN 1"/>
    <property type="match status" value="1"/>
</dbReference>
<evidence type="ECO:0000256" key="1">
    <source>
        <dbReference type="RuleBase" id="RU003860"/>
    </source>
</evidence>
<dbReference type="EMBL" id="CBTJ020000037">
    <property type="protein sequence ID" value="CDI02386.1"/>
    <property type="molecule type" value="Genomic_DNA"/>
</dbReference>
<name>W6M3Q2_9GAMM</name>